<organism evidence="8 9">
    <name type="scientific">Leersia perrieri</name>
    <dbReference type="NCBI Taxonomy" id="77586"/>
    <lineage>
        <taxon>Eukaryota</taxon>
        <taxon>Viridiplantae</taxon>
        <taxon>Streptophyta</taxon>
        <taxon>Embryophyta</taxon>
        <taxon>Tracheophyta</taxon>
        <taxon>Spermatophyta</taxon>
        <taxon>Magnoliopsida</taxon>
        <taxon>Liliopsida</taxon>
        <taxon>Poales</taxon>
        <taxon>Poaceae</taxon>
        <taxon>BOP clade</taxon>
        <taxon>Oryzoideae</taxon>
        <taxon>Oryzeae</taxon>
        <taxon>Oryzinae</taxon>
        <taxon>Leersia</taxon>
    </lineage>
</organism>
<sequence length="183" mass="20342">MAATGETDTSMVESAGESSNSDVGGEKTILLISSENEQFEVPESAARLSRLVTHMIEDDCANGGIRLPNVTAEILVKVVDYCNKHAAVNSDADANDLSTQMELKKFDKEFLDQMKDDEMLMNLILAANFMDIKCLFNMACQWVADMMTGMSKEQIIKRFGRFGIENDLTPEEEEAVREEVAWA</sequence>
<evidence type="ECO:0000259" key="7">
    <source>
        <dbReference type="Pfam" id="PF03931"/>
    </source>
</evidence>
<protein>
    <recommendedName>
        <fullName evidence="4">SKP1-like protein</fullName>
    </recommendedName>
</protein>
<evidence type="ECO:0000256" key="2">
    <source>
        <dbReference type="ARBA" id="ARBA00009993"/>
    </source>
</evidence>
<dbReference type="SMART" id="SM00512">
    <property type="entry name" value="Skp1"/>
    <property type="match status" value="1"/>
</dbReference>
<dbReference type="PIRSF" id="PIRSF028729">
    <property type="entry name" value="E3_ubiquit_lig_SCF_Skp"/>
    <property type="match status" value="1"/>
</dbReference>
<dbReference type="Pfam" id="PF03931">
    <property type="entry name" value="Skp1_POZ"/>
    <property type="match status" value="1"/>
</dbReference>
<comment type="similarity">
    <text evidence="2 4">Belongs to the SKP1 family.</text>
</comment>
<dbReference type="InterPro" id="IPR016897">
    <property type="entry name" value="SKP1"/>
</dbReference>
<feature type="domain" description="SKP1 component POZ" evidence="7">
    <location>
        <begin position="28"/>
        <end position="86"/>
    </location>
</feature>
<proteinExistence type="inferred from homology"/>
<dbReference type="STRING" id="77586.A0A0D9XBV8"/>
<feature type="region of interest" description="Disordered" evidence="5">
    <location>
        <begin position="1"/>
        <end position="25"/>
    </location>
</feature>
<dbReference type="Gene3D" id="3.30.710.10">
    <property type="entry name" value="Potassium Channel Kv1.1, Chain A"/>
    <property type="match status" value="1"/>
</dbReference>
<dbReference type="AlphaFoldDB" id="A0A0D9XBV8"/>
<reference evidence="8 9" key="1">
    <citation type="submission" date="2012-08" db="EMBL/GenBank/DDBJ databases">
        <title>Oryza genome evolution.</title>
        <authorList>
            <person name="Wing R.A."/>
        </authorList>
    </citation>
    <scope>NUCLEOTIDE SEQUENCE</scope>
</reference>
<keyword evidence="3 4" id="KW-0833">Ubl conjugation pathway</keyword>
<evidence type="ECO:0000259" key="6">
    <source>
        <dbReference type="Pfam" id="PF01466"/>
    </source>
</evidence>
<evidence type="ECO:0000256" key="3">
    <source>
        <dbReference type="ARBA" id="ARBA00022786"/>
    </source>
</evidence>
<dbReference type="Gramene" id="LPERR09G02200.1">
    <property type="protein sequence ID" value="LPERR09G02200.1"/>
    <property type="gene ID" value="LPERR09G02200"/>
</dbReference>
<evidence type="ECO:0000256" key="1">
    <source>
        <dbReference type="ARBA" id="ARBA00004906"/>
    </source>
</evidence>
<dbReference type="eggNOG" id="KOG1724">
    <property type="taxonomic scope" value="Eukaryota"/>
</dbReference>
<comment type="subunit">
    <text evidence="4">Part of a SCF (SKP1-cullin-F-box) protein ligase complex.</text>
</comment>
<feature type="compositionally biased region" description="Polar residues" evidence="5">
    <location>
        <begin position="1"/>
        <end position="22"/>
    </location>
</feature>
<dbReference type="InterPro" id="IPR011333">
    <property type="entry name" value="SKP1/BTB/POZ_sf"/>
</dbReference>
<reference evidence="9" key="2">
    <citation type="submission" date="2013-12" db="EMBL/GenBank/DDBJ databases">
        <authorList>
            <person name="Yu Y."/>
            <person name="Lee S."/>
            <person name="de Baynast K."/>
            <person name="Wissotski M."/>
            <person name="Liu L."/>
            <person name="Talag J."/>
            <person name="Goicoechea J."/>
            <person name="Angelova A."/>
            <person name="Jetty R."/>
            <person name="Kudrna D."/>
            <person name="Golser W."/>
            <person name="Rivera L."/>
            <person name="Zhang J."/>
            <person name="Wing R."/>
        </authorList>
    </citation>
    <scope>NUCLEOTIDE SEQUENCE</scope>
</reference>
<evidence type="ECO:0000256" key="5">
    <source>
        <dbReference type="SAM" id="MobiDB-lite"/>
    </source>
</evidence>
<dbReference type="InterPro" id="IPR036296">
    <property type="entry name" value="SKP1-like_dim_sf"/>
</dbReference>
<evidence type="ECO:0000313" key="9">
    <source>
        <dbReference type="Proteomes" id="UP000032180"/>
    </source>
</evidence>
<feature type="domain" description="SKP1 component dimerisation" evidence="6">
    <location>
        <begin position="133"/>
        <end position="183"/>
    </location>
</feature>
<dbReference type="HOGENOM" id="CLU_059252_6_1_1"/>
<dbReference type="InterPro" id="IPR001232">
    <property type="entry name" value="SKP1-like"/>
</dbReference>
<dbReference type="InterPro" id="IPR016073">
    <property type="entry name" value="Skp1_comp_POZ"/>
</dbReference>
<dbReference type="SUPFAM" id="SSF81382">
    <property type="entry name" value="Skp1 dimerisation domain-like"/>
    <property type="match status" value="1"/>
</dbReference>
<dbReference type="GO" id="GO:0006511">
    <property type="term" value="P:ubiquitin-dependent protein catabolic process"/>
    <property type="evidence" value="ECO:0007669"/>
    <property type="project" value="InterPro"/>
</dbReference>
<dbReference type="CDD" id="cd18322">
    <property type="entry name" value="BTB_POZ_SKP1"/>
    <property type="match status" value="1"/>
</dbReference>
<accession>A0A0D9XBV8</accession>
<dbReference type="GO" id="GO:0016567">
    <property type="term" value="P:protein ubiquitination"/>
    <property type="evidence" value="ECO:0007669"/>
    <property type="project" value="UniProtKB-UniRule"/>
</dbReference>
<comment type="pathway">
    <text evidence="1 4">Protein modification; protein ubiquitination.</text>
</comment>
<name>A0A0D9XBV8_9ORYZ</name>
<comment type="function">
    <text evidence="4">Involved in ubiquitination and subsequent proteasomal degradation of target proteins. Together with CUL1, RBX1 and a F-box protein, it forms a SCF E3 ubiquitin ligase complex. The functional specificity of this complex depends on the type of F-box protein. In the SCF complex, it serves as an adapter that links the F-box protein to CUL1.</text>
</comment>
<dbReference type="GO" id="GO:0009867">
    <property type="term" value="P:jasmonic acid mediated signaling pathway"/>
    <property type="evidence" value="ECO:0007669"/>
    <property type="project" value="UniProtKB-ARBA"/>
</dbReference>
<dbReference type="EnsemblPlants" id="LPERR09G02200.1">
    <property type="protein sequence ID" value="LPERR09G02200.1"/>
    <property type="gene ID" value="LPERR09G02200"/>
</dbReference>
<dbReference type="InterPro" id="IPR016072">
    <property type="entry name" value="Skp1_comp_dimer"/>
</dbReference>
<evidence type="ECO:0000256" key="4">
    <source>
        <dbReference type="PIRNR" id="PIRNR028729"/>
    </source>
</evidence>
<dbReference type="Pfam" id="PF01466">
    <property type="entry name" value="Skp1"/>
    <property type="match status" value="1"/>
</dbReference>
<dbReference type="PANTHER" id="PTHR11165">
    <property type="entry name" value="SKP1"/>
    <property type="match status" value="1"/>
</dbReference>
<dbReference type="SUPFAM" id="SSF54695">
    <property type="entry name" value="POZ domain"/>
    <property type="match status" value="1"/>
</dbReference>
<dbReference type="UniPathway" id="UPA00143"/>
<reference evidence="8" key="3">
    <citation type="submission" date="2015-04" db="UniProtKB">
        <authorList>
            <consortium name="EnsemblPlants"/>
        </authorList>
    </citation>
    <scope>IDENTIFICATION</scope>
</reference>
<keyword evidence="9" id="KW-1185">Reference proteome</keyword>
<evidence type="ECO:0000313" key="8">
    <source>
        <dbReference type="EnsemblPlants" id="LPERR09G02200.1"/>
    </source>
</evidence>
<dbReference type="Proteomes" id="UP000032180">
    <property type="component" value="Chromosome 9"/>
</dbReference>